<keyword evidence="3" id="KW-1185">Reference proteome</keyword>
<name>A0A0D8IZ09_9FIRM</name>
<dbReference type="CDD" id="cd00009">
    <property type="entry name" value="AAA"/>
    <property type="match status" value="1"/>
</dbReference>
<keyword evidence="2" id="KW-0547">Nucleotide-binding</keyword>
<dbReference type="AlphaFoldDB" id="A0A0D8IZ09"/>
<dbReference type="Proteomes" id="UP000032483">
    <property type="component" value="Unassembled WGS sequence"/>
</dbReference>
<dbReference type="SUPFAM" id="SSF52540">
    <property type="entry name" value="P-loop containing nucleoside triphosphate hydrolases"/>
    <property type="match status" value="1"/>
</dbReference>
<protein>
    <submittedName>
        <fullName evidence="2">ATP-binding protein</fullName>
    </submittedName>
</protein>
<dbReference type="InterPro" id="IPR027417">
    <property type="entry name" value="P-loop_NTPase"/>
</dbReference>
<keyword evidence="2" id="KW-0067">ATP-binding</keyword>
<dbReference type="Gene3D" id="3.40.50.300">
    <property type="entry name" value="P-loop containing nucleotide triphosphate hydrolases"/>
    <property type="match status" value="1"/>
</dbReference>
<dbReference type="PATRIC" id="fig|1550024.3.peg.3733"/>
<sequence>MAQNENIPAEPGDYQNPEDGLLYCGKCHTKKQVRVELFGKSHTVHCMCACEAEQHRLEEEERKRLERIQQIQRMKAAGLQDPALRSYTFANDKGDNPAMEKARAYVEHWPEFYAQNIGLLLFGKVGTGKSFFAGCIANALLDQGIPVLMTNFSKILNSLSGMFNEDRNKYIDSFNQYSLLIIDDLGIERNTEYALEQVFNVIDSRYRSGKPMIITTNLGLQQMKHPDPSDVAHARIYDRILERCQPIAFTGKNYRTEIAQTNRELLVGLFADSMGGEK</sequence>
<feature type="domain" description="IstB-like ATP-binding" evidence="1">
    <location>
        <begin position="54"/>
        <end position="257"/>
    </location>
</feature>
<evidence type="ECO:0000259" key="1">
    <source>
        <dbReference type="Pfam" id="PF01695"/>
    </source>
</evidence>
<dbReference type="InterPro" id="IPR002611">
    <property type="entry name" value="IstB_ATP-bd"/>
</dbReference>
<proteinExistence type="predicted"/>
<accession>A0A0D8IZ09</accession>
<gene>
    <name evidence="2" type="ORF">TQ39_16360</name>
</gene>
<dbReference type="GO" id="GO:0006260">
    <property type="term" value="P:DNA replication"/>
    <property type="evidence" value="ECO:0007669"/>
    <property type="project" value="TreeGrafter"/>
</dbReference>
<dbReference type="Pfam" id="PF01695">
    <property type="entry name" value="IstB_IS21"/>
    <property type="match status" value="1"/>
</dbReference>
<reference evidence="2" key="1">
    <citation type="submission" date="2015-02" db="EMBL/GenBank/DDBJ databases">
        <title>A novel member of the family Ruminococcaceae isolated from human feces.</title>
        <authorList>
            <person name="Shkoporov A.N."/>
            <person name="Chaplin A.V."/>
            <person name="Motuzova O.V."/>
            <person name="Kafarskaia L.I."/>
            <person name="Khokhlova E.V."/>
            <person name="Efimov B.A."/>
        </authorList>
    </citation>
    <scope>NUCLEOTIDE SEQUENCE [LARGE SCALE GENOMIC DNA]</scope>
    <source>
        <strain evidence="2">585-1</strain>
    </source>
</reference>
<dbReference type="EMBL" id="JXXK01000032">
    <property type="protein sequence ID" value="KJF38758.1"/>
    <property type="molecule type" value="Genomic_DNA"/>
</dbReference>
<evidence type="ECO:0000313" key="3">
    <source>
        <dbReference type="Proteomes" id="UP000032483"/>
    </source>
</evidence>
<comment type="caution">
    <text evidence="2">The sequence shown here is derived from an EMBL/GenBank/DDBJ whole genome shotgun (WGS) entry which is preliminary data.</text>
</comment>
<evidence type="ECO:0000313" key="2">
    <source>
        <dbReference type="EMBL" id="KJF38758.1"/>
    </source>
</evidence>
<dbReference type="PANTHER" id="PTHR30050">
    <property type="entry name" value="CHROMOSOMAL REPLICATION INITIATOR PROTEIN DNAA"/>
    <property type="match status" value="1"/>
</dbReference>
<dbReference type="NCBIfam" id="NF005992">
    <property type="entry name" value="PRK08116.1"/>
    <property type="match status" value="1"/>
</dbReference>
<dbReference type="PANTHER" id="PTHR30050:SF4">
    <property type="entry name" value="ATP-BINDING PROTEIN RV3427C IN INSERTION SEQUENCE-RELATED"/>
    <property type="match status" value="1"/>
</dbReference>
<organism evidence="2 3">
    <name type="scientific">Ruthenibacterium lactatiformans</name>
    <dbReference type="NCBI Taxonomy" id="1550024"/>
    <lineage>
        <taxon>Bacteria</taxon>
        <taxon>Bacillati</taxon>
        <taxon>Bacillota</taxon>
        <taxon>Clostridia</taxon>
        <taxon>Eubacteriales</taxon>
        <taxon>Oscillospiraceae</taxon>
        <taxon>Ruthenibacterium</taxon>
    </lineage>
</organism>
<dbReference type="GO" id="GO:0005524">
    <property type="term" value="F:ATP binding"/>
    <property type="evidence" value="ECO:0007669"/>
    <property type="project" value="UniProtKB-KW"/>
</dbReference>